<gene>
    <name evidence="2" type="primary">hemH_0</name>
    <name evidence="2" type="ORF">g.83954</name>
</gene>
<dbReference type="AlphaFoldDB" id="A0A1D1XSD4"/>
<reference evidence="2" key="1">
    <citation type="submission" date="2015-07" db="EMBL/GenBank/DDBJ databases">
        <title>Transcriptome Assembly of Anthurium amnicola.</title>
        <authorList>
            <person name="Suzuki J."/>
        </authorList>
    </citation>
    <scope>NUCLEOTIDE SEQUENCE</scope>
</reference>
<dbReference type="PANTHER" id="PTHR38542:SF2">
    <property type="entry name" value="REPLICATION FACTOR A C-TERMINAL DOMAIN-CONTAINING PROTEIN"/>
    <property type="match status" value="1"/>
</dbReference>
<feature type="compositionally biased region" description="Polar residues" evidence="1">
    <location>
        <begin position="347"/>
        <end position="357"/>
    </location>
</feature>
<organism evidence="2">
    <name type="scientific">Anthurium amnicola</name>
    <dbReference type="NCBI Taxonomy" id="1678845"/>
    <lineage>
        <taxon>Eukaryota</taxon>
        <taxon>Viridiplantae</taxon>
        <taxon>Streptophyta</taxon>
        <taxon>Embryophyta</taxon>
        <taxon>Tracheophyta</taxon>
        <taxon>Spermatophyta</taxon>
        <taxon>Magnoliopsida</taxon>
        <taxon>Liliopsida</taxon>
        <taxon>Araceae</taxon>
        <taxon>Pothoideae</taxon>
        <taxon>Potheae</taxon>
        <taxon>Anthurium</taxon>
    </lineage>
</organism>
<feature type="region of interest" description="Disordered" evidence="1">
    <location>
        <begin position="334"/>
        <end position="357"/>
    </location>
</feature>
<dbReference type="EMBL" id="GDJX01022634">
    <property type="protein sequence ID" value="JAT45302.1"/>
    <property type="molecule type" value="Transcribed_RNA"/>
</dbReference>
<dbReference type="PANTHER" id="PTHR38542">
    <property type="entry name" value="OS04G0450500 PROTEIN"/>
    <property type="match status" value="1"/>
</dbReference>
<accession>A0A1D1XSD4</accession>
<protein>
    <submittedName>
        <fullName evidence="2">Ferrochelatase</fullName>
    </submittedName>
</protein>
<name>A0A1D1XSD4_9ARAE</name>
<evidence type="ECO:0000256" key="1">
    <source>
        <dbReference type="SAM" id="MobiDB-lite"/>
    </source>
</evidence>
<evidence type="ECO:0000313" key="2">
    <source>
        <dbReference type="EMBL" id="JAT45302.1"/>
    </source>
</evidence>
<proteinExistence type="predicted"/>
<sequence>MAAAAVTGWYGPLIDLSRAASHVGDFVQLLVLVRHYPSHPIQVKFRASNRGAMHRTLIQIGDNTRAFFCLSIANNHLGSTMHAGDVVLLQNVKLARYAEVFEAVATQISSVQVLIHSCQLVSMIGVDELIACCKVGINTREKLKKVVEWAHKTESLLRSIKQVPYHNGKQSTKNWKSQEENKSRNCTSVSEVLCLTESCKINFLACIGEIILQSQRPHEVVKNKLLLGKRLLRKADSIVEDIICTGCTRCGCPINSRLLDGMEFPLYCQNSGDYHHSVSFIYQPLLLYVWDHSKHITLLVRNKAAEMLFGNITAEDVYKCFEVVKLDALRKQEPRPNDGGPLYSEIPNGTESTNGSQQLECRKVAKHTDYTKKLDSYSIWLLLIKLLLHNENSPFKFEVSVNLETDKDSGRFELVSLTMPHYVADGG</sequence>